<sequence>MDRNSPETGRRSENNIDGDTPLLAAQEPLTATSPVPDARSVLIRLYTSHALSAWNSRMFEFGAVLFLASVFPGTLLYASIYALARALSAIVLSSWLGAKVDQLNRLVVLRHSIVWQRVPVAASCLCFIALLSNENQGTRLALFVASGLLACLEKLASTANTVAVERDWAIVISDSIDVDRQELNASMRRIDLFCKLIGPVFISLLDSISSSIAIWTVLGINTTSVVIEYVAIAQVYRSVPALKRAPRSNIDQDATEGHDGHARGIVNHLRQAMVPWKEYVTSRVFLPSFALSLLYLTVLSFGGTMVTYLLHSGFNSLEISCMRIGSVAAEISGTWAAPFIMNRIGPIRSGLWFLNWQFGCVAGAAAGFIFWDSTSRLAAGILIVGVALSRVGLWGFDLSAQFLVQENVKEEARARFSATEMALQNFFEMASFASTIVWAQPEKFYYPVLISAGAVAVAAIGFATYVRKERGHLLHRSKCLGGDKMAYQPVEVDVESSDSSV</sequence>
<dbReference type="SUPFAM" id="SSF103473">
    <property type="entry name" value="MFS general substrate transporter"/>
    <property type="match status" value="1"/>
</dbReference>
<keyword evidence="4 7" id="KW-0812">Transmembrane</keyword>
<organism evidence="9 10">
    <name type="scientific">Penicillium chermesinum</name>
    <dbReference type="NCBI Taxonomy" id="63820"/>
    <lineage>
        <taxon>Eukaryota</taxon>
        <taxon>Fungi</taxon>
        <taxon>Dikarya</taxon>
        <taxon>Ascomycota</taxon>
        <taxon>Pezizomycotina</taxon>
        <taxon>Eurotiomycetes</taxon>
        <taxon>Eurotiomycetidae</taxon>
        <taxon>Eurotiales</taxon>
        <taxon>Aspergillaceae</taxon>
        <taxon>Penicillium</taxon>
    </lineage>
</organism>
<feature type="transmembrane region" description="Helical" evidence="7">
    <location>
        <begin position="284"/>
        <end position="310"/>
    </location>
</feature>
<feature type="region of interest" description="Disordered" evidence="8">
    <location>
        <begin position="1"/>
        <end position="20"/>
    </location>
</feature>
<evidence type="ECO:0000313" key="10">
    <source>
        <dbReference type="Proteomes" id="UP001150941"/>
    </source>
</evidence>
<keyword evidence="5 7" id="KW-1133">Transmembrane helix</keyword>
<gene>
    <name evidence="9" type="ORF">N7468_001586</name>
</gene>
<dbReference type="CDD" id="cd17480">
    <property type="entry name" value="MFS_SLC40A1_like"/>
    <property type="match status" value="1"/>
</dbReference>
<comment type="subcellular location">
    <subcellularLocation>
        <location evidence="1 7">Membrane</location>
        <topology evidence="1 7">Multi-pass membrane protein</topology>
    </subcellularLocation>
</comment>
<evidence type="ECO:0000256" key="7">
    <source>
        <dbReference type="RuleBase" id="RU365065"/>
    </source>
</evidence>
<keyword evidence="6 7" id="KW-0472">Membrane</keyword>
<dbReference type="Proteomes" id="UP001150941">
    <property type="component" value="Unassembled WGS sequence"/>
</dbReference>
<dbReference type="Pfam" id="PF06963">
    <property type="entry name" value="FPN1"/>
    <property type="match status" value="1"/>
</dbReference>
<comment type="similarity">
    <text evidence="2 7">Belongs to the ferroportin (FP) (TC 2.A.100) family. SLC40A subfamily.</text>
</comment>
<comment type="caution">
    <text evidence="7">Lacks conserved residue(s) required for the propagation of feature annotation.</text>
</comment>
<dbReference type="GO" id="GO:0005381">
    <property type="term" value="F:iron ion transmembrane transporter activity"/>
    <property type="evidence" value="ECO:0007669"/>
    <property type="project" value="UniProtKB-UniRule"/>
</dbReference>
<evidence type="ECO:0000256" key="3">
    <source>
        <dbReference type="ARBA" id="ARBA00022448"/>
    </source>
</evidence>
<evidence type="ECO:0000313" key="9">
    <source>
        <dbReference type="EMBL" id="KAJ5246603.1"/>
    </source>
</evidence>
<feature type="transmembrane region" description="Helical" evidence="7">
    <location>
        <begin position="61"/>
        <end position="84"/>
    </location>
</feature>
<evidence type="ECO:0000256" key="1">
    <source>
        <dbReference type="ARBA" id="ARBA00004141"/>
    </source>
</evidence>
<evidence type="ECO:0000256" key="8">
    <source>
        <dbReference type="SAM" id="MobiDB-lite"/>
    </source>
</evidence>
<dbReference type="PANTHER" id="PTHR11660">
    <property type="entry name" value="SOLUTE CARRIER FAMILY 40 MEMBER"/>
    <property type="match status" value="1"/>
</dbReference>
<protein>
    <recommendedName>
        <fullName evidence="7">Solute carrier family 40 member</fullName>
    </recommendedName>
</protein>
<comment type="function">
    <text evidence="7">May be involved in iron transport and iron homeostasis.</text>
</comment>
<dbReference type="InterPro" id="IPR009716">
    <property type="entry name" value="Ferroportin-1"/>
</dbReference>
<dbReference type="GO" id="GO:0016020">
    <property type="term" value="C:membrane"/>
    <property type="evidence" value="ECO:0007669"/>
    <property type="project" value="UniProtKB-SubCell"/>
</dbReference>
<dbReference type="PANTHER" id="PTHR11660:SF57">
    <property type="entry name" value="SOLUTE CARRIER FAMILY 40 MEMBER"/>
    <property type="match status" value="1"/>
</dbReference>
<reference evidence="9" key="1">
    <citation type="submission" date="2022-11" db="EMBL/GenBank/DDBJ databases">
        <authorList>
            <person name="Petersen C."/>
        </authorList>
    </citation>
    <scope>NUCLEOTIDE SEQUENCE</scope>
    <source>
        <strain evidence="9">IBT 19713</strain>
    </source>
</reference>
<evidence type="ECO:0000256" key="2">
    <source>
        <dbReference type="ARBA" id="ARBA00006279"/>
    </source>
</evidence>
<dbReference type="GeneID" id="83198186"/>
<evidence type="ECO:0000256" key="4">
    <source>
        <dbReference type="ARBA" id="ARBA00022692"/>
    </source>
</evidence>
<evidence type="ECO:0000256" key="6">
    <source>
        <dbReference type="ARBA" id="ARBA00023136"/>
    </source>
</evidence>
<evidence type="ECO:0000256" key="5">
    <source>
        <dbReference type="ARBA" id="ARBA00022989"/>
    </source>
</evidence>
<dbReference type="RefSeq" id="XP_058334024.1">
    <property type="nucleotide sequence ID" value="XM_058470883.1"/>
</dbReference>
<dbReference type="OrthoDB" id="648861at2759"/>
<reference evidence="9" key="2">
    <citation type="journal article" date="2023" name="IMA Fungus">
        <title>Comparative genomic study of the Penicillium genus elucidates a diverse pangenome and 15 lateral gene transfer events.</title>
        <authorList>
            <person name="Petersen C."/>
            <person name="Sorensen T."/>
            <person name="Nielsen M.R."/>
            <person name="Sondergaard T.E."/>
            <person name="Sorensen J.L."/>
            <person name="Fitzpatrick D.A."/>
            <person name="Frisvad J.C."/>
            <person name="Nielsen K.L."/>
        </authorList>
    </citation>
    <scope>NUCLEOTIDE SEQUENCE</scope>
    <source>
        <strain evidence="9">IBT 19713</strain>
    </source>
</reference>
<dbReference type="AlphaFoldDB" id="A0A9W9PGV6"/>
<dbReference type="InterPro" id="IPR036259">
    <property type="entry name" value="MFS_trans_sf"/>
</dbReference>
<feature type="compositionally biased region" description="Basic and acidic residues" evidence="8">
    <location>
        <begin position="1"/>
        <end position="14"/>
    </location>
</feature>
<dbReference type="EMBL" id="JAPQKS010000002">
    <property type="protein sequence ID" value="KAJ5246603.1"/>
    <property type="molecule type" value="Genomic_DNA"/>
</dbReference>
<keyword evidence="7" id="KW-0406">Ion transport</keyword>
<feature type="transmembrane region" description="Helical" evidence="7">
    <location>
        <begin position="351"/>
        <end position="371"/>
    </location>
</feature>
<comment type="caution">
    <text evidence="9">The sequence shown here is derived from an EMBL/GenBank/DDBJ whole genome shotgun (WGS) entry which is preliminary data.</text>
</comment>
<feature type="transmembrane region" description="Helical" evidence="7">
    <location>
        <begin position="445"/>
        <end position="466"/>
    </location>
</feature>
<name>A0A9W9PGV6_9EURO</name>
<feature type="transmembrane region" description="Helical" evidence="7">
    <location>
        <begin position="377"/>
        <end position="400"/>
    </location>
</feature>
<keyword evidence="10" id="KW-1185">Reference proteome</keyword>
<accession>A0A9W9PGV6</accession>
<keyword evidence="3 7" id="KW-0813">Transport</keyword>
<proteinExistence type="inferred from homology"/>